<dbReference type="Proteomes" id="UP000594464">
    <property type="component" value="Chromosome"/>
</dbReference>
<organism evidence="1 2">
    <name type="scientific">Candidatus Nitrohelix vancouverensis</name>
    <dbReference type="NCBI Taxonomy" id="2705534"/>
    <lineage>
        <taxon>Bacteria</taxon>
        <taxon>Pseudomonadati</taxon>
        <taxon>Nitrospinota/Tectimicrobiota group</taxon>
        <taxon>Nitrospinota</taxon>
        <taxon>Nitrospinia</taxon>
        <taxon>Nitrospinales</taxon>
        <taxon>Nitrospinaceae</taxon>
        <taxon>Candidatus Nitrohelix</taxon>
    </lineage>
</organism>
<name>A0A7T0C2P2_9BACT</name>
<accession>A0A7T0C2P2</accession>
<evidence type="ECO:0000313" key="1">
    <source>
        <dbReference type="EMBL" id="QPJ65287.1"/>
    </source>
</evidence>
<dbReference type="AlphaFoldDB" id="A0A7T0C2P2"/>
<evidence type="ECO:0000313" key="2">
    <source>
        <dbReference type="Proteomes" id="UP000594464"/>
    </source>
</evidence>
<sequence>MPIIHTTVKTYSRASVETCWEVSFDLEHVGYLHPNTNKSFTLLHVEKEEDSPHFYDFLVYESVRRVFFFLTLKTFGFRKVIAENVIHQVECIPFLHSTVATNCILNPSDDPDYKCELVNEIVMDAPPILYLFKNLIQKVLKRHQAVQNKEDEAMRDRMELLRKKEIHLPYRIFNRSAFDKLCGQFKETPRK</sequence>
<dbReference type="KEGG" id="nva:G3M78_07755"/>
<dbReference type="EMBL" id="CP048620">
    <property type="protein sequence ID" value="QPJ65287.1"/>
    <property type="molecule type" value="Genomic_DNA"/>
</dbReference>
<protein>
    <submittedName>
        <fullName evidence="1">Uncharacterized protein</fullName>
    </submittedName>
</protein>
<proteinExistence type="predicted"/>
<gene>
    <name evidence="1" type="ORF">G3M78_07755</name>
</gene>
<reference evidence="2" key="1">
    <citation type="submission" date="2020-02" db="EMBL/GenBank/DDBJ databases">
        <title>Genomic and physiological characterization of two novel Nitrospinaceae genera.</title>
        <authorList>
            <person name="Mueller A.J."/>
            <person name="Jung M.-Y."/>
            <person name="Strachan C.R."/>
            <person name="Herbold C.W."/>
            <person name="Kirkegaard R.H."/>
            <person name="Daims H."/>
        </authorList>
    </citation>
    <scope>NUCLEOTIDE SEQUENCE [LARGE SCALE GENOMIC DNA]</scope>
</reference>